<dbReference type="GO" id="GO:0016740">
    <property type="term" value="F:transferase activity"/>
    <property type="evidence" value="ECO:0007669"/>
    <property type="project" value="UniProtKB-KW"/>
</dbReference>
<keyword evidence="4" id="KW-0808">Transferase</keyword>
<dbReference type="SUPFAM" id="SSF53067">
    <property type="entry name" value="Actin-like ATPase domain"/>
    <property type="match status" value="1"/>
</dbReference>
<dbReference type="AlphaFoldDB" id="A0A133K956"/>
<proteinExistence type="inferred from homology"/>
<evidence type="ECO:0000259" key="3">
    <source>
        <dbReference type="Pfam" id="PF16861"/>
    </source>
</evidence>
<dbReference type="InterPro" id="IPR031730">
    <property type="entry name" value="Carbam_trans_C"/>
</dbReference>
<keyword evidence="5" id="KW-1185">Reference proteome</keyword>
<protein>
    <submittedName>
        <fullName evidence="4">Carbamoyltransferase</fullName>
    </submittedName>
</protein>
<feature type="domain" description="Carbamoyltransferase C-terminal" evidence="3">
    <location>
        <begin position="395"/>
        <end position="561"/>
    </location>
</feature>
<sequence length="700" mass="81153">MDCYVMGINMSNHDRSVAICKNGEILTAIAEERLDRRKHSDGFYARNPKDIVLPPLKAINYCLSSINISIDDLDSIVVGKSINNCIETAINYIPIKDKNKIVELSNPYHHLTHAASAVYSSGVDNGYAIVIDEQGDWISQYEFESISLYKIKDNKITEIDKQFGDYDNISLGMFYDIISYCLGFSDSGIPAAGKTMGLSAYGNDIRYNKRFFKIDKGDIRFLFDNFIEFLYEYKLINKRIKRTDLPKKVEKTTIITEIAKYIRPINWQMDRAKKVASIAQAELEKSVLEYLKFHLKNIPNEIDLCSSGGVFLNTNLNTAILSMDNIRKYYPFPASTDDGCSIGMAYLGSLSKNIKAIPLKSIYLGKKHDKEEILSVLDDNQIEYEFFNNPEKEIAKYLNEGMIIGIYQGKSEFGPRALGNRSIIAKPDSIKIRDRLNLNIKHREPFRPLAPIVQSDCVEKYFEGVKDSPYMLFVSKVIDSRLIGITHYDNTARIQTVTRSQNRFMYNLLSEYSKISDLNVCINTSFNVNNEPIVETPLDAINNFILSDMDILLMDSFIIKRKNLDIKYIINKRKDIMINNKEGVFKILKWHTKNHDYSSAKVYFELLKDTYLFNTLTEDEYIDFLIIAINIYNHYNKKTMNEYIEKLLKLNYPKINFSDFYKFRYFDDYRQDKSHIKHITKSMKKIEQEGIIKYLEELCK</sequence>
<dbReference type="Gene3D" id="3.90.870.20">
    <property type="entry name" value="Carbamoyltransferase, C-terminal domain"/>
    <property type="match status" value="1"/>
</dbReference>
<feature type="domain" description="Carbamoyltransferase" evidence="2">
    <location>
        <begin position="6"/>
        <end position="80"/>
    </location>
</feature>
<accession>A0A133K956</accession>
<dbReference type="Gene3D" id="3.30.420.40">
    <property type="match status" value="2"/>
</dbReference>
<dbReference type="EMBL" id="LRPM01000094">
    <property type="protein sequence ID" value="KWZ76083.1"/>
    <property type="molecule type" value="Genomic_DNA"/>
</dbReference>
<dbReference type="PANTHER" id="PTHR34847">
    <property type="entry name" value="NODULATION PROTEIN U"/>
    <property type="match status" value="1"/>
</dbReference>
<dbReference type="PATRIC" id="fig|33036.3.peg.1864"/>
<dbReference type="PANTHER" id="PTHR34847:SF1">
    <property type="entry name" value="NODULATION PROTEIN U"/>
    <property type="match status" value="1"/>
</dbReference>
<evidence type="ECO:0000256" key="1">
    <source>
        <dbReference type="ARBA" id="ARBA00006129"/>
    </source>
</evidence>
<feature type="domain" description="Carbamoyltransferase" evidence="2">
    <location>
        <begin position="99"/>
        <end position="345"/>
    </location>
</feature>
<gene>
    <name evidence="4" type="ORF">HMPREF3200_01885</name>
</gene>
<comment type="similarity">
    <text evidence="1">Belongs to the NodU/CmcH family.</text>
</comment>
<dbReference type="RefSeq" id="WP_060929929.1">
    <property type="nucleotide sequence ID" value="NZ_KQ955304.1"/>
</dbReference>
<evidence type="ECO:0000313" key="5">
    <source>
        <dbReference type="Proteomes" id="UP000070383"/>
    </source>
</evidence>
<evidence type="ECO:0000313" key="4">
    <source>
        <dbReference type="EMBL" id="KWZ76083.1"/>
    </source>
</evidence>
<dbReference type="Pfam" id="PF16861">
    <property type="entry name" value="Carbam_trans_C"/>
    <property type="match status" value="1"/>
</dbReference>
<dbReference type="Pfam" id="PF02543">
    <property type="entry name" value="Carbam_trans_N"/>
    <property type="match status" value="2"/>
</dbReference>
<dbReference type="InterPro" id="IPR038152">
    <property type="entry name" value="Carbam_trans_C_sf"/>
</dbReference>
<evidence type="ECO:0000259" key="2">
    <source>
        <dbReference type="Pfam" id="PF02543"/>
    </source>
</evidence>
<name>A0A133K956_9FIRM</name>
<dbReference type="InterPro" id="IPR051338">
    <property type="entry name" value="NodU/CmcH_Carbamoyltrnsfr"/>
</dbReference>
<dbReference type="STRING" id="33036.HMPREF3200_01885"/>
<dbReference type="InterPro" id="IPR043129">
    <property type="entry name" value="ATPase_NBD"/>
</dbReference>
<dbReference type="OrthoDB" id="9780777at2"/>
<comment type="caution">
    <text evidence="4">The sequence shown here is derived from an EMBL/GenBank/DDBJ whole genome shotgun (WGS) entry which is preliminary data.</text>
</comment>
<dbReference type="InterPro" id="IPR003696">
    <property type="entry name" value="Carbtransf_dom"/>
</dbReference>
<dbReference type="Proteomes" id="UP000070383">
    <property type="component" value="Unassembled WGS sequence"/>
</dbReference>
<reference evidence="5" key="1">
    <citation type="submission" date="2016-01" db="EMBL/GenBank/DDBJ databases">
        <authorList>
            <person name="Mitreva M."/>
            <person name="Pepin K.H."/>
            <person name="Mihindukulasuriya K.A."/>
            <person name="Fulton R."/>
            <person name="Fronick C."/>
            <person name="O'Laughlin M."/>
            <person name="Miner T."/>
            <person name="Herter B."/>
            <person name="Rosa B.A."/>
            <person name="Cordes M."/>
            <person name="Tomlinson C."/>
            <person name="Wollam A."/>
            <person name="Palsikar V.B."/>
            <person name="Mardis E.R."/>
            <person name="Wilson R.K."/>
        </authorList>
    </citation>
    <scope>NUCLEOTIDE SEQUENCE [LARGE SCALE GENOMIC DNA]</scope>
    <source>
        <strain evidence="5">MJR8151</strain>
    </source>
</reference>
<organism evidence="4 5">
    <name type="scientific">Anaerococcus tetradius</name>
    <dbReference type="NCBI Taxonomy" id="33036"/>
    <lineage>
        <taxon>Bacteria</taxon>
        <taxon>Bacillati</taxon>
        <taxon>Bacillota</taxon>
        <taxon>Tissierellia</taxon>
        <taxon>Tissierellales</taxon>
        <taxon>Peptoniphilaceae</taxon>
        <taxon>Anaerococcus</taxon>
    </lineage>
</organism>